<dbReference type="InterPro" id="IPR050302">
    <property type="entry name" value="Rab_GAP_TBC_domain"/>
</dbReference>
<dbReference type="PANTHER" id="PTHR47219">
    <property type="entry name" value="RAB GTPASE-ACTIVATING PROTEIN 1-LIKE"/>
    <property type="match status" value="1"/>
</dbReference>
<dbReference type="FunCoup" id="A0A3N4KTK3">
    <property type="interactions" value="237"/>
</dbReference>
<sequence length="428" mass="48685">MPSKNPTVAINQSPKDPRDRYGFRKQTQYVTLAEYEEWNARYEETLDRRRKKWEVLLRESGLSYGEGGPVRFPPKSNKVKRYIRKGIPPEWRGAAWFWYAGGQKVLSKNAGLYEELVNKGLDSPDSELIERDLHRTFPDNIKFKPDPPPGTKRLSKVQQQQLETPVVQQLRRVLVAFSRYVPKIGYCQSLNFLAGMLLLFMTEEKAFWMLWILTHQHLPGTHEVNLEGSSVDQWVLMMSVRESLPQIWSKIGGELDGSDFDPTSTKLPPITLCTSSWFMSGFIGSLPTESVLRVWDCLFYEGSKTLFRIALAVFKTGEPQIKAVSDPMEIFQVVQTIPRKIIDAGALIEGCYRRRNGFGHISQETIDLRRQDRRDTFAAERAAIAKGGVRASKDDASMRTGLGHVNNGLGAHGGHDIGRRFKKILVKA</sequence>
<dbReference type="Pfam" id="PF00566">
    <property type="entry name" value="RabGAP-TBC"/>
    <property type="match status" value="1"/>
</dbReference>
<dbReference type="STRING" id="1392247.A0A3N4KTK3"/>
<feature type="compositionally biased region" description="Polar residues" evidence="1">
    <location>
        <begin position="1"/>
        <end position="14"/>
    </location>
</feature>
<dbReference type="PROSITE" id="PS50086">
    <property type="entry name" value="TBC_RABGAP"/>
    <property type="match status" value="1"/>
</dbReference>
<keyword evidence="4" id="KW-1185">Reference proteome</keyword>
<dbReference type="GO" id="GO:0031267">
    <property type="term" value="F:small GTPase binding"/>
    <property type="evidence" value="ECO:0007669"/>
    <property type="project" value="TreeGrafter"/>
</dbReference>
<dbReference type="InterPro" id="IPR035969">
    <property type="entry name" value="Rab-GAP_TBC_sf"/>
</dbReference>
<dbReference type="PANTHER" id="PTHR47219:SF20">
    <property type="entry name" value="TBC1 DOMAIN FAMILY MEMBER 2B"/>
    <property type="match status" value="1"/>
</dbReference>
<name>A0A3N4KTK3_9PEZI</name>
<dbReference type="FunFam" id="1.10.8.270:FF:000016">
    <property type="entry name" value="TBC1 domain family member 2A"/>
    <property type="match status" value="1"/>
</dbReference>
<evidence type="ECO:0000256" key="1">
    <source>
        <dbReference type="SAM" id="MobiDB-lite"/>
    </source>
</evidence>
<dbReference type="GO" id="GO:0005096">
    <property type="term" value="F:GTPase activator activity"/>
    <property type="evidence" value="ECO:0007669"/>
    <property type="project" value="TreeGrafter"/>
</dbReference>
<feature type="domain" description="Rab-GAP TBC" evidence="2">
    <location>
        <begin position="86"/>
        <end position="302"/>
    </location>
</feature>
<dbReference type="InParanoid" id="A0A3N4KTK3"/>
<accession>A0A3N4KTK3</accession>
<dbReference type="SUPFAM" id="SSF47923">
    <property type="entry name" value="Ypt/Rab-GAP domain of gyp1p"/>
    <property type="match status" value="2"/>
</dbReference>
<evidence type="ECO:0000313" key="3">
    <source>
        <dbReference type="EMBL" id="RPB13934.1"/>
    </source>
</evidence>
<reference evidence="3 4" key="1">
    <citation type="journal article" date="2018" name="Nat. Ecol. Evol.">
        <title>Pezizomycetes genomes reveal the molecular basis of ectomycorrhizal truffle lifestyle.</title>
        <authorList>
            <person name="Murat C."/>
            <person name="Payen T."/>
            <person name="Noel B."/>
            <person name="Kuo A."/>
            <person name="Morin E."/>
            <person name="Chen J."/>
            <person name="Kohler A."/>
            <person name="Krizsan K."/>
            <person name="Balestrini R."/>
            <person name="Da Silva C."/>
            <person name="Montanini B."/>
            <person name="Hainaut M."/>
            <person name="Levati E."/>
            <person name="Barry K.W."/>
            <person name="Belfiori B."/>
            <person name="Cichocki N."/>
            <person name="Clum A."/>
            <person name="Dockter R.B."/>
            <person name="Fauchery L."/>
            <person name="Guy J."/>
            <person name="Iotti M."/>
            <person name="Le Tacon F."/>
            <person name="Lindquist E.A."/>
            <person name="Lipzen A."/>
            <person name="Malagnac F."/>
            <person name="Mello A."/>
            <person name="Molinier V."/>
            <person name="Miyauchi S."/>
            <person name="Poulain J."/>
            <person name="Riccioni C."/>
            <person name="Rubini A."/>
            <person name="Sitrit Y."/>
            <person name="Splivallo R."/>
            <person name="Traeger S."/>
            <person name="Wang M."/>
            <person name="Zifcakova L."/>
            <person name="Wipf D."/>
            <person name="Zambonelli A."/>
            <person name="Paolocci F."/>
            <person name="Nowrousian M."/>
            <person name="Ottonello S."/>
            <person name="Baldrian P."/>
            <person name="Spatafora J.W."/>
            <person name="Henrissat B."/>
            <person name="Nagy L.G."/>
            <person name="Aury J.M."/>
            <person name="Wincker P."/>
            <person name="Grigoriev I.V."/>
            <person name="Bonfante P."/>
            <person name="Martin F.M."/>
        </authorList>
    </citation>
    <scope>NUCLEOTIDE SEQUENCE [LARGE SCALE GENOMIC DNA]</scope>
    <source>
        <strain evidence="3 4">CCBAS932</strain>
    </source>
</reference>
<dbReference type="AlphaFoldDB" id="A0A3N4KTK3"/>
<evidence type="ECO:0000313" key="4">
    <source>
        <dbReference type="Proteomes" id="UP000277580"/>
    </source>
</evidence>
<organism evidence="3 4">
    <name type="scientific">Morchella conica CCBAS932</name>
    <dbReference type="NCBI Taxonomy" id="1392247"/>
    <lineage>
        <taxon>Eukaryota</taxon>
        <taxon>Fungi</taxon>
        <taxon>Dikarya</taxon>
        <taxon>Ascomycota</taxon>
        <taxon>Pezizomycotina</taxon>
        <taxon>Pezizomycetes</taxon>
        <taxon>Pezizales</taxon>
        <taxon>Morchellaceae</taxon>
        <taxon>Morchella</taxon>
    </lineage>
</organism>
<proteinExistence type="predicted"/>
<dbReference type="SMART" id="SM00164">
    <property type="entry name" value="TBC"/>
    <property type="match status" value="1"/>
</dbReference>
<evidence type="ECO:0000259" key="2">
    <source>
        <dbReference type="PROSITE" id="PS50086"/>
    </source>
</evidence>
<protein>
    <submittedName>
        <fullName evidence="3">TBC-domain-containing protein</fullName>
    </submittedName>
</protein>
<dbReference type="Proteomes" id="UP000277580">
    <property type="component" value="Unassembled WGS sequence"/>
</dbReference>
<dbReference type="EMBL" id="ML119120">
    <property type="protein sequence ID" value="RPB13934.1"/>
    <property type="molecule type" value="Genomic_DNA"/>
</dbReference>
<dbReference type="Gene3D" id="1.10.472.80">
    <property type="entry name" value="Ypt/Rab-GAP domain of gyp1p, domain 3"/>
    <property type="match status" value="1"/>
</dbReference>
<dbReference type="Gene3D" id="1.10.8.270">
    <property type="entry name" value="putative rabgap domain of human tbc1 domain family member 14 like domains"/>
    <property type="match status" value="1"/>
</dbReference>
<dbReference type="InterPro" id="IPR000195">
    <property type="entry name" value="Rab-GAP-TBC_dom"/>
</dbReference>
<gene>
    <name evidence="3" type="ORF">P167DRAFT_485320</name>
</gene>
<feature type="region of interest" description="Disordered" evidence="1">
    <location>
        <begin position="1"/>
        <end position="22"/>
    </location>
</feature>
<dbReference type="OrthoDB" id="294251at2759"/>